<dbReference type="PANTHER" id="PTHR24278:SF40">
    <property type="entry name" value="COAGULATION FACTOR VII-LIKE"/>
    <property type="match status" value="1"/>
</dbReference>
<keyword evidence="2" id="KW-0245">EGF-like domain</keyword>
<dbReference type="AlphaFoldDB" id="A0A3B4Y0C6"/>
<evidence type="ECO:0000256" key="3">
    <source>
        <dbReference type="SAM" id="SignalP"/>
    </source>
</evidence>
<feature type="chain" id="PRO_5017296110" description="EGF-like domain-containing protein" evidence="3">
    <location>
        <begin position="21"/>
        <end position="73"/>
    </location>
</feature>
<dbReference type="SMART" id="SM00181">
    <property type="entry name" value="EGF"/>
    <property type="match status" value="1"/>
</dbReference>
<feature type="disulfide bond" evidence="2">
    <location>
        <begin position="47"/>
        <end position="56"/>
    </location>
</feature>
<dbReference type="PANTHER" id="PTHR24278">
    <property type="entry name" value="COAGULATION FACTOR"/>
    <property type="match status" value="1"/>
</dbReference>
<dbReference type="Proteomes" id="UP000261360">
    <property type="component" value="Unplaced"/>
</dbReference>
<dbReference type="Gene3D" id="2.10.25.10">
    <property type="entry name" value="Laminin"/>
    <property type="match status" value="1"/>
</dbReference>
<evidence type="ECO:0000313" key="5">
    <source>
        <dbReference type="Ensembl" id="ENSSLDP00000022732.1"/>
    </source>
</evidence>
<name>A0A3B4Y0C6_SERLL</name>
<dbReference type="GO" id="GO:0005615">
    <property type="term" value="C:extracellular space"/>
    <property type="evidence" value="ECO:0007669"/>
    <property type="project" value="TreeGrafter"/>
</dbReference>
<accession>A0A3B4Y0C6</accession>
<proteinExistence type="predicted"/>
<feature type="signal peptide" evidence="3">
    <location>
        <begin position="1"/>
        <end position="20"/>
    </location>
</feature>
<dbReference type="GeneTree" id="ENSGT00940000179486"/>
<dbReference type="CDD" id="cd00054">
    <property type="entry name" value="EGF_CA"/>
    <property type="match status" value="1"/>
</dbReference>
<dbReference type="PROSITE" id="PS00022">
    <property type="entry name" value="EGF_1"/>
    <property type="match status" value="1"/>
</dbReference>
<sequence>ASSLTVLWFLSLSLSLPALSSSPCLSYPCQNGGTCKEASNSTYTCQCAEGFEGANCEVEVTQGDGLGTSLFRE</sequence>
<dbReference type="Ensembl" id="ENSSLDT00000023467.1">
    <property type="protein sequence ID" value="ENSSLDP00000022732.1"/>
    <property type="gene ID" value="ENSSLDG00000017747.1"/>
</dbReference>
<keyword evidence="3" id="KW-0732">Signal</keyword>
<dbReference type="InterPro" id="IPR000742">
    <property type="entry name" value="EGF"/>
</dbReference>
<reference evidence="5" key="1">
    <citation type="submission" date="2025-08" db="UniProtKB">
        <authorList>
            <consortium name="Ensembl"/>
        </authorList>
    </citation>
    <scope>IDENTIFICATION</scope>
</reference>
<dbReference type="PROSITE" id="PS01186">
    <property type="entry name" value="EGF_2"/>
    <property type="match status" value="1"/>
</dbReference>
<dbReference type="PROSITE" id="PS50026">
    <property type="entry name" value="EGF_3"/>
    <property type="match status" value="1"/>
</dbReference>
<feature type="domain" description="EGF-like" evidence="4">
    <location>
        <begin position="20"/>
        <end position="57"/>
    </location>
</feature>
<dbReference type="PRINTS" id="PR00010">
    <property type="entry name" value="EGFBLOOD"/>
</dbReference>
<evidence type="ECO:0000256" key="2">
    <source>
        <dbReference type="PROSITE-ProRule" id="PRU00076"/>
    </source>
</evidence>
<reference evidence="5" key="2">
    <citation type="submission" date="2025-09" db="UniProtKB">
        <authorList>
            <consortium name="Ensembl"/>
        </authorList>
    </citation>
    <scope>IDENTIFICATION</scope>
</reference>
<dbReference type="Pfam" id="PF00008">
    <property type="entry name" value="EGF"/>
    <property type="match status" value="1"/>
</dbReference>
<evidence type="ECO:0000256" key="1">
    <source>
        <dbReference type="ARBA" id="ARBA00023157"/>
    </source>
</evidence>
<dbReference type="SUPFAM" id="SSF57196">
    <property type="entry name" value="EGF/Laminin"/>
    <property type="match status" value="1"/>
</dbReference>
<evidence type="ECO:0000313" key="6">
    <source>
        <dbReference type="Proteomes" id="UP000261360"/>
    </source>
</evidence>
<dbReference type="FunFam" id="2.10.25.10:FF:000127">
    <property type="entry name" value="Neurogenic locus notch protein 1"/>
    <property type="match status" value="1"/>
</dbReference>
<dbReference type="InterPro" id="IPR050442">
    <property type="entry name" value="Peptidase_S1_coag_factors"/>
</dbReference>
<organism evidence="5 6">
    <name type="scientific">Seriola lalandi dorsalis</name>
    <dbReference type="NCBI Taxonomy" id="1841481"/>
    <lineage>
        <taxon>Eukaryota</taxon>
        <taxon>Metazoa</taxon>
        <taxon>Chordata</taxon>
        <taxon>Craniata</taxon>
        <taxon>Vertebrata</taxon>
        <taxon>Euteleostomi</taxon>
        <taxon>Actinopterygii</taxon>
        <taxon>Neopterygii</taxon>
        <taxon>Teleostei</taxon>
        <taxon>Neoteleostei</taxon>
        <taxon>Acanthomorphata</taxon>
        <taxon>Carangaria</taxon>
        <taxon>Carangiformes</taxon>
        <taxon>Carangidae</taxon>
        <taxon>Seriola</taxon>
    </lineage>
</organism>
<protein>
    <recommendedName>
        <fullName evidence="4">EGF-like domain-containing protein</fullName>
    </recommendedName>
</protein>
<keyword evidence="1 2" id="KW-1015">Disulfide bond</keyword>
<comment type="caution">
    <text evidence="2">Lacks conserved residue(s) required for the propagation of feature annotation.</text>
</comment>
<keyword evidence="6" id="KW-1185">Reference proteome</keyword>
<evidence type="ECO:0000259" key="4">
    <source>
        <dbReference type="PROSITE" id="PS50026"/>
    </source>
</evidence>